<dbReference type="InterPro" id="IPR013103">
    <property type="entry name" value="RVT_2"/>
</dbReference>
<gene>
    <name evidence="2" type="ORF">Tci_617837</name>
</gene>
<feature type="non-terminal residue" evidence="2">
    <location>
        <position position="185"/>
    </location>
</feature>
<sequence>MANAAHKNMTVYQMAVKIAFLNGVLRKEVYVSQPKGFVDQDHPNYVYRLKKALYELKLASRTSYALQIIKKYGVRSSNPVDTLIVERTKLDEDPQGIPVDPTRYRGIELLVSNIGITLYVIPFSKPVFVPRMVYFVPGRAMVDATQRKHVKHEAKCVDIGYGFLPFSFSPIEEEECGGLTEEALK</sequence>
<dbReference type="EMBL" id="BKCJ010427705">
    <property type="protein sequence ID" value="GFA45865.1"/>
    <property type="molecule type" value="Genomic_DNA"/>
</dbReference>
<feature type="domain" description="Reverse transcriptase Ty1/copia-type" evidence="1">
    <location>
        <begin position="2"/>
        <end position="64"/>
    </location>
</feature>
<evidence type="ECO:0000313" key="2">
    <source>
        <dbReference type="EMBL" id="GFA45865.1"/>
    </source>
</evidence>
<proteinExistence type="predicted"/>
<name>A0A699JLU7_TANCI</name>
<comment type="caution">
    <text evidence="2">The sequence shown here is derived from an EMBL/GenBank/DDBJ whole genome shotgun (WGS) entry which is preliminary data.</text>
</comment>
<organism evidence="2">
    <name type="scientific">Tanacetum cinerariifolium</name>
    <name type="common">Dalmatian daisy</name>
    <name type="synonym">Chrysanthemum cinerariifolium</name>
    <dbReference type="NCBI Taxonomy" id="118510"/>
    <lineage>
        <taxon>Eukaryota</taxon>
        <taxon>Viridiplantae</taxon>
        <taxon>Streptophyta</taxon>
        <taxon>Embryophyta</taxon>
        <taxon>Tracheophyta</taxon>
        <taxon>Spermatophyta</taxon>
        <taxon>Magnoliopsida</taxon>
        <taxon>eudicotyledons</taxon>
        <taxon>Gunneridae</taxon>
        <taxon>Pentapetalae</taxon>
        <taxon>asterids</taxon>
        <taxon>campanulids</taxon>
        <taxon>Asterales</taxon>
        <taxon>Asteraceae</taxon>
        <taxon>Asteroideae</taxon>
        <taxon>Anthemideae</taxon>
        <taxon>Anthemidinae</taxon>
        <taxon>Tanacetum</taxon>
    </lineage>
</organism>
<evidence type="ECO:0000259" key="1">
    <source>
        <dbReference type="Pfam" id="PF07727"/>
    </source>
</evidence>
<protein>
    <submittedName>
        <fullName evidence="2">Retrovirus-related Pol polyprotein from transposon TNT 1-94</fullName>
    </submittedName>
</protein>
<dbReference type="Pfam" id="PF07727">
    <property type="entry name" value="RVT_2"/>
    <property type="match status" value="1"/>
</dbReference>
<dbReference type="AlphaFoldDB" id="A0A699JLU7"/>
<accession>A0A699JLU7</accession>
<reference evidence="2" key="1">
    <citation type="journal article" date="2019" name="Sci. Rep.">
        <title>Draft genome of Tanacetum cinerariifolium, the natural source of mosquito coil.</title>
        <authorList>
            <person name="Yamashiro T."/>
            <person name="Shiraishi A."/>
            <person name="Satake H."/>
            <person name="Nakayama K."/>
        </authorList>
    </citation>
    <scope>NUCLEOTIDE SEQUENCE</scope>
</reference>